<dbReference type="AlphaFoldDB" id="X1QVC1"/>
<dbReference type="SUPFAM" id="SSF51430">
    <property type="entry name" value="NAD(P)-linked oxidoreductase"/>
    <property type="match status" value="1"/>
</dbReference>
<dbReference type="PANTHER" id="PTHR43150">
    <property type="entry name" value="HYPERKINETIC, ISOFORM M"/>
    <property type="match status" value="1"/>
</dbReference>
<protein>
    <recommendedName>
        <fullName evidence="5">NADP-dependent oxidoreductase domain-containing protein</fullName>
    </recommendedName>
</protein>
<dbReference type="Gene3D" id="3.20.20.100">
    <property type="entry name" value="NADP-dependent oxidoreductase domain"/>
    <property type="match status" value="1"/>
</dbReference>
<gene>
    <name evidence="6" type="ORF">S06H3_54961</name>
</gene>
<evidence type="ECO:0000256" key="3">
    <source>
        <dbReference type="ARBA" id="ARBA00023002"/>
    </source>
</evidence>
<feature type="domain" description="NADP-dependent oxidoreductase" evidence="5">
    <location>
        <begin position="14"/>
        <end position="96"/>
    </location>
</feature>
<organism evidence="6">
    <name type="scientific">marine sediment metagenome</name>
    <dbReference type="NCBI Taxonomy" id="412755"/>
    <lineage>
        <taxon>unclassified sequences</taxon>
        <taxon>metagenomes</taxon>
        <taxon>ecological metagenomes</taxon>
    </lineage>
</organism>
<sequence length="107" mass="12062">FTRERVQNLPADDHRREDPHFQEPEFSANIELVRGLRSIAEKSGRTVAQLAIAWVLRRPEVTAAIVGARRPFQIEETVAAAESMLSREDIAAIDMLLGKRQKALKLS</sequence>
<dbReference type="InterPro" id="IPR023210">
    <property type="entry name" value="NADP_OxRdtase_dom"/>
</dbReference>
<dbReference type="InterPro" id="IPR005399">
    <property type="entry name" value="K_chnl_volt-dep_bsu_KCNAB-rel"/>
</dbReference>
<evidence type="ECO:0000256" key="2">
    <source>
        <dbReference type="ARBA" id="ARBA00022857"/>
    </source>
</evidence>
<feature type="region of interest" description="Disordered" evidence="4">
    <location>
        <begin position="1"/>
        <end position="23"/>
    </location>
</feature>
<dbReference type="PANTHER" id="PTHR43150:SF2">
    <property type="entry name" value="HYPERKINETIC, ISOFORM M"/>
    <property type="match status" value="1"/>
</dbReference>
<reference evidence="6" key="1">
    <citation type="journal article" date="2014" name="Front. Microbiol.">
        <title>High frequency of phylogenetically diverse reductive dehalogenase-homologous genes in deep subseafloor sedimentary metagenomes.</title>
        <authorList>
            <person name="Kawai M."/>
            <person name="Futagami T."/>
            <person name="Toyoda A."/>
            <person name="Takaki Y."/>
            <person name="Nishi S."/>
            <person name="Hori S."/>
            <person name="Arai W."/>
            <person name="Tsubouchi T."/>
            <person name="Morono Y."/>
            <person name="Uchiyama I."/>
            <person name="Ito T."/>
            <person name="Fujiyama A."/>
            <person name="Inagaki F."/>
            <person name="Takami H."/>
        </authorList>
    </citation>
    <scope>NUCLEOTIDE SEQUENCE</scope>
    <source>
        <strain evidence="6">Expedition CK06-06</strain>
    </source>
</reference>
<feature type="non-terminal residue" evidence="6">
    <location>
        <position position="1"/>
    </location>
</feature>
<evidence type="ECO:0000259" key="5">
    <source>
        <dbReference type="Pfam" id="PF00248"/>
    </source>
</evidence>
<comment type="caution">
    <text evidence="6">The sequence shown here is derived from an EMBL/GenBank/DDBJ whole genome shotgun (WGS) entry which is preliminary data.</text>
</comment>
<evidence type="ECO:0000256" key="4">
    <source>
        <dbReference type="SAM" id="MobiDB-lite"/>
    </source>
</evidence>
<evidence type="ECO:0000313" key="6">
    <source>
        <dbReference type="EMBL" id="GAI54850.1"/>
    </source>
</evidence>
<name>X1QVC1_9ZZZZ</name>
<keyword evidence="3" id="KW-0560">Oxidoreductase</keyword>
<dbReference type="GO" id="GO:0016491">
    <property type="term" value="F:oxidoreductase activity"/>
    <property type="evidence" value="ECO:0007669"/>
    <property type="project" value="UniProtKB-KW"/>
</dbReference>
<keyword evidence="2" id="KW-0521">NADP</keyword>
<accession>X1QVC1</accession>
<proteinExistence type="inferred from homology"/>
<dbReference type="Pfam" id="PF00248">
    <property type="entry name" value="Aldo_ket_red"/>
    <property type="match status" value="1"/>
</dbReference>
<dbReference type="EMBL" id="BARV01035199">
    <property type="protein sequence ID" value="GAI54850.1"/>
    <property type="molecule type" value="Genomic_DNA"/>
</dbReference>
<evidence type="ECO:0000256" key="1">
    <source>
        <dbReference type="ARBA" id="ARBA00006515"/>
    </source>
</evidence>
<dbReference type="InterPro" id="IPR036812">
    <property type="entry name" value="NAD(P)_OxRdtase_dom_sf"/>
</dbReference>
<comment type="similarity">
    <text evidence="1">Belongs to the shaker potassium channel beta subunit family.</text>
</comment>